<feature type="binding site" evidence="9">
    <location>
        <position position="306"/>
    </location>
    <ligand>
        <name>Mg(2+)</name>
        <dbReference type="ChEBI" id="CHEBI:18420"/>
        <label>2</label>
    </ligand>
</feature>
<dbReference type="InterPro" id="IPR001998">
    <property type="entry name" value="Xylose_isomerase"/>
</dbReference>
<dbReference type="GO" id="GO:0009045">
    <property type="term" value="F:xylose isomerase activity"/>
    <property type="evidence" value="ECO:0007669"/>
    <property type="project" value="UniProtKB-UniRule"/>
</dbReference>
<dbReference type="PROSITE" id="PS51415">
    <property type="entry name" value="XYLOSE_ISOMERASE"/>
    <property type="match status" value="1"/>
</dbReference>
<feature type="binding site" evidence="9">
    <location>
        <position position="295"/>
    </location>
    <ligand>
        <name>Mg(2+)</name>
        <dbReference type="ChEBI" id="CHEBI:18420"/>
        <label>1</label>
    </ligand>
</feature>
<dbReference type="NCBIfam" id="TIGR02630">
    <property type="entry name" value="xylose_isom_A"/>
    <property type="match status" value="1"/>
</dbReference>
<keyword evidence="6 9" id="KW-0413">Isomerase</keyword>
<feature type="active site" evidence="9">
    <location>
        <position position="100"/>
    </location>
</feature>
<dbReference type="PANTHER" id="PTHR48408:SF1">
    <property type="entry name" value="XYLOSE ISOMERASE"/>
    <property type="match status" value="1"/>
</dbReference>
<feature type="binding site" evidence="9">
    <location>
        <position position="270"/>
    </location>
    <ligand>
        <name>Mg(2+)</name>
        <dbReference type="ChEBI" id="CHEBI:18420"/>
        <label>2</label>
    </ligand>
</feature>
<keyword evidence="13" id="KW-1185">Reference proteome</keyword>
<dbReference type="Proteomes" id="UP000193862">
    <property type="component" value="Unassembled WGS sequence"/>
</dbReference>
<dbReference type="GO" id="GO:0042732">
    <property type="term" value="P:D-xylose metabolic process"/>
    <property type="evidence" value="ECO:0007669"/>
    <property type="project" value="UniProtKB-UniRule"/>
</dbReference>
<dbReference type="GO" id="GO:0000287">
    <property type="term" value="F:magnesium ion binding"/>
    <property type="evidence" value="ECO:0007669"/>
    <property type="project" value="UniProtKB-UniRule"/>
</dbReference>
<evidence type="ECO:0000256" key="7">
    <source>
        <dbReference type="ARBA" id="ARBA00023277"/>
    </source>
</evidence>
<dbReference type="NCBIfam" id="NF003998">
    <property type="entry name" value="PRK05474.1"/>
    <property type="match status" value="1"/>
</dbReference>
<protein>
    <recommendedName>
        <fullName evidence="3 9">Xylose isomerase</fullName>
        <ecNumber evidence="3 9">5.3.1.5</ecNumber>
    </recommendedName>
</protein>
<keyword evidence="9" id="KW-0963">Cytoplasm</keyword>
<keyword evidence="9" id="KW-0460">Magnesium</keyword>
<keyword evidence="5 9" id="KW-0479">Metal-binding</keyword>
<evidence type="ECO:0000313" key="12">
    <source>
        <dbReference type="EMBL" id="SLN64251.1"/>
    </source>
</evidence>
<comment type="similarity">
    <text evidence="1 9 10">Belongs to the xylose isomerase family.</text>
</comment>
<feature type="binding site" evidence="9">
    <location>
        <position position="267"/>
    </location>
    <ligand>
        <name>Mg(2+)</name>
        <dbReference type="ChEBI" id="CHEBI:18420"/>
        <label>1</label>
    </ligand>
</feature>
<accession>A0A1Y5THK8</accession>
<feature type="binding site" evidence="9">
    <location>
        <position position="267"/>
    </location>
    <ligand>
        <name>Mg(2+)</name>
        <dbReference type="ChEBI" id="CHEBI:18420"/>
        <label>2</label>
    </ligand>
</feature>
<comment type="subcellular location">
    <subcellularLocation>
        <location evidence="9 11">Cytoplasm</location>
    </subcellularLocation>
</comment>
<dbReference type="HAMAP" id="MF_00455">
    <property type="entry name" value="Xylose_isom_A"/>
    <property type="match status" value="1"/>
</dbReference>
<comment type="catalytic activity">
    <reaction evidence="8 9 10">
        <text>alpha-D-xylose = alpha-D-xylulofuranose</text>
        <dbReference type="Rhea" id="RHEA:22816"/>
        <dbReference type="ChEBI" id="CHEBI:28518"/>
        <dbReference type="ChEBI" id="CHEBI:188998"/>
        <dbReference type="EC" id="5.3.1.5"/>
    </reaction>
</comment>
<keyword evidence="4 9" id="KW-0859">Xylose metabolism</keyword>
<evidence type="ECO:0000256" key="1">
    <source>
        <dbReference type="ARBA" id="ARBA00005765"/>
    </source>
</evidence>
<dbReference type="InterPro" id="IPR036237">
    <property type="entry name" value="Xyl_isomerase-like_sf"/>
</dbReference>
<comment type="subunit">
    <text evidence="2 9 11">Homotetramer.</text>
</comment>
<feature type="binding site" evidence="9">
    <location>
        <position position="338"/>
    </location>
    <ligand>
        <name>Mg(2+)</name>
        <dbReference type="ChEBI" id="CHEBI:18420"/>
        <label>1</label>
    </ligand>
</feature>
<feature type="active site" evidence="9">
    <location>
        <position position="103"/>
    </location>
</feature>
<dbReference type="EC" id="5.3.1.5" evidence="3 9"/>
<evidence type="ECO:0000256" key="9">
    <source>
        <dbReference type="HAMAP-Rule" id="MF_00455"/>
    </source>
</evidence>
<dbReference type="EMBL" id="FWFS01000011">
    <property type="protein sequence ID" value="SLN64251.1"/>
    <property type="molecule type" value="Genomic_DNA"/>
</dbReference>
<dbReference type="Gene3D" id="3.20.20.150">
    <property type="entry name" value="Divalent-metal-dependent TIM barrel enzymes"/>
    <property type="match status" value="1"/>
</dbReference>
<feature type="binding site" evidence="9">
    <location>
        <position position="308"/>
    </location>
    <ligand>
        <name>Mg(2+)</name>
        <dbReference type="ChEBI" id="CHEBI:18420"/>
        <label>2</label>
    </ligand>
</feature>
<dbReference type="AlphaFoldDB" id="A0A1Y5THK8"/>
<proteinExistence type="inferred from homology"/>
<dbReference type="GO" id="GO:0005737">
    <property type="term" value="C:cytoplasm"/>
    <property type="evidence" value="ECO:0007669"/>
    <property type="project" value="UniProtKB-SubCell"/>
</dbReference>
<keyword evidence="7 9" id="KW-0119">Carbohydrate metabolism</keyword>
<evidence type="ECO:0000256" key="5">
    <source>
        <dbReference type="ARBA" id="ARBA00022723"/>
    </source>
</evidence>
<evidence type="ECO:0000313" key="13">
    <source>
        <dbReference type="Proteomes" id="UP000193862"/>
    </source>
</evidence>
<gene>
    <name evidence="12" type="primary">xylA_2</name>
    <name evidence="9" type="synonym">xylA</name>
    <name evidence="12" type="ORF">AQS8620_02959</name>
</gene>
<comment type="cofactor">
    <cofactor evidence="9">
        <name>Mg(2+)</name>
        <dbReference type="ChEBI" id="CHEBI:18420"/>
    </cofactor>
    <text evidence="9">Binds 2 magnesium ions per subunit.</text>
</comment>
<feature type="binding site" evidence="9">
    <location>
        <position position="231"/>
    </location>
    <ligand>
        <name>Mg(2+)</name>
        <dbReference type="ChEBI" id="CHEBI:18420"/>
        <label>1</label>
    </ligand>
</feature>
<evidence type="ECO:0000256" key="11">
    <source>
        <dbReference type="RuleBase" id="RU000610"/>
    </source>
</evidence>
<evidence type="ECO:0000256" key="3">
    <source>
        <dbReference type="ARBA" id="ARBA00011958"/>
    </source>
</evidence>
<evidence type="ECO:0000256" key="10">
    <source>
        <dbReference type="RuleBase" id="RU000609"/>
    </source>
</evidence>
<evidence type="ECO:0000256" key="2">
    <source>
        <dbReference type="ARBA" id="ARBA00011881"/>
    </source>
</evidence>
<dbReference type="PRINTS" id="PR00688">
    <property type="entry name" value="XYLOSISMRASE"/>
</dbReference>
<dbReference type="OrthoDB" id="9763981at2"/>
<reference evidence="12 13" key="1">
    <citation type="submission" date="2017-03" db="EMBL/GenBank/DDBJ databases">
        <authorList>
            <person name="Afonso C.L."/>
            <person name="Miller P.J."/>
            <person name="Scott M.A."/>
            <person name="Spackman E."/>
            <person name="Goraichik I."/>
            <person name="Dimitrov K.M."/>
            <person name="Suarez D.L."/>
            <person name="Swayne D.E."/>
        </authorList>
    </citation>
    <scope>NUCLEOTIDE SEQUENCE [LARGE SCALE GENOMIC DNA]</scope>
    <source>
        <strain evidence="12 13">CECT 8620</strain>
    </source>
</reference>
<evidence type="ECO:0000256" key="4">
    <source>
        <dbReference type="ARBA" id="ARBA00022629"/>
    </source>
</evidence>
<dbReference type="InterPro" id="IPR013452">
    <property type="entry name" value="Xylose_isom_bac"/>
</dbReference>
<dbReference type="SUPFAM" id="SSF51658">
    <property type="entry name" value="Xylose isomerase-like"/>
    <property type="match status" value="1"/>
</dbReference>
<evidence type="ECO:0000256" key="8">
    <source>
        <dbReference type="ARBA" id="ARBA00033659"/>
    </source>
</evidence>
<dbReference type="PANTHER" id="PTHR48408">
    <property type="match status" value="1"/>
</dbReference>
<organism evidence="12 13">
    <name type="scientific">Aquimixticola soesokkakensis</name>
    <dbReference type="NCBI Taxonomy" id="1519096"/>
    <lineage>
        <taxon>Bacteria</taxon>
        <taxon>Pseudomonadati</taxon>
        <taxon>Pseudomonadota</taxon>
        <taxon>Alphaproteobacteria</taxon>
        <taxon>Rhodobacterales</taxon>
        <taxon>Paracoccaceae</taxon>
        <taxon>Aquimixticola</taxon>
    </lineage>
</organism>
<dbReference type="RefSeq" id="WP_085837756.1">
    <property type="nucleotide sequence ID" value="NZ_FWFS01000011.1"/>
</dbReference>
<name>A0A1Y5THK8_9RHOB</name>
<evidence type="ECO:0000256" key="6">
    <source>
        <dbReference type="ARBA" id="ARBA00023235"/>
    </source>
</evidence>
<sequence>MSDFFKDIPKLAYEGPDSPNPFAYRHYDPDEVVAGKRMEDHLRFAVAWWHSFAWEGGDPFGGQTFERPWYPQDDMGRAKMKADLAFEMFDILGVPFFCWHDADLRPDQGNFADNLSTLDEMSDHILGLMESRKTRCLWGTANMFSHRRWMSGASTNPDPEVFAFAAATVKSCMDASHRMGAENYVLWGGREGYETLLNTDLKLEQDHMGRFLNMVVDYKHKIGFKGAILVEPKPQEPSKHQYDYDAATCIGFLRKYGLEKEVKLNLEQGHAILAGHSFEHELAVAGAEGMLGSIDMNRNDYQSGWDTDQFPNNVPEVALAYYEVLKAGGFSTGGTNFDSKVRRQSLDAEDLVLGHAGAMDVCARGFKAALAMHEDGGLEAARATRYAGWDTPAARAMLDSDLASISAAVLRDATNPAPVSGRQERLENWVNRFV</sequence>